<organism evidence="13 14">
    <name type="scientific">Mycoemilia scoparia</name>
    <dbReference type="NCBI Taxonomy" id="417184"/>
    <lineage>
        <taxon>Eukaryota</taxon>
        <taxon>Fungi</taxon>
        <taxon>Fungi incertae sedis</taxon>
        <taxon>Zoopagomycota</taxon>
        <taxon>Kickxellomycotina</taxon>
        <taxon>Kickxellomycetes</taxon>
        <taxon>Kickxellales</taxon>
        <taxon>Kickxellaceae</taxon>
        <taxon>Mycoemilia</taxon>
    </lineage>
</organism>
<keyword evidence="4" id="KW-0547">Nucleotide-binding</keyword>
<dbReference type="InterPro" id="IPR044492">
    <property type="entry name" value="P_typ_ATPase_HD_dom"/>
</dbReference>
<dbReference type="InterPro" id="IPR023298">
    <property type="entry name" value="ATPase_P-typ_TM_dom_sf"/>
</dbReference>
<dbReference type="SFLD" id="SFLDG00002">
    <property type="entry name" value="C1.7:_P-type_atpase_like"/>
    <property type="match status" value="1"/>
</dbReference>
<evidence type="ECO:0000256" key="10">
    <source>
        <dbReference type="SAM" id="Phobius"/>
    </source>
</evidence>
<keyword evidence="5" id="KW-0067">ATP-binding</keyword>
<feature type="transmembrane region" description="Helical" evidence="10">
    <location>
        <begin position="1310"/>
        <end position="1330"/>
    </location>
</feature>
<dbReference type="Gene3D" id="2.70.150.10">
    <property type="entry name" value="Calcium-transporting ATPase, cytoplasmic transduction domain A"/>
    <property type="match status" value="1"/>
</dbReference>
<evidence type="ECO:0000313" key="13">
    <source>
        <dbReference type="EMBL" id="KAJ1916795.1"/>
    </source>
</evidence>
<feature type="transmembrane region" description="Helical" evidence="10">
    <location>
        <begin position="502"/>
        <end position="521"/>
    </location>
</feature>
<dbReference type="SUPFAM" id="SSF81653">
    <property type="entry name" value="Calcium ATPase, transduction domain A"/>
    <property type="match status" value="1"/>
</dbReference>
<evidence type="ECO:0000259" key="12">
    <source>
        <dbReference type="Pfam" id="PF00122"/>
    </source>
</evidence>
<feature type="transmembrane region" description="Helical" evidence="10">
    <location>
        <begin position="731"/>
        <end position="753"/>
    </location>
</feature>
<dbReference type="InterPro" id="IPR008250">
    <property type="entry name" value="ATPase_P-typ_transduc_dom_A_sf"/>
</dbReference>
<keyword evidence="6" id="KW-0460">Magnesium</keyword>
<dbReference type="PROSITE" id="PS00154">
    <property type="entry name" value="ATPASE_E1_E2"/>
    <property type="match status" value="1"/>
</dbReference>
<feature type="transmembrane region" description="Helical" evidence="10">
    <location>
        <begin position="1411"/>
        <end position="1434"/>
    </location>
</feature>
<sequence length="1451" mass="161830">MIIPKTTAALGLAAALVAIGLPPASANNNWSTVNQVDEKGNACPLSDKSDVVCPAVCVTQLSDCPQSLAPSCPNGQEFCADGQCHDECTDDIQAKNPCHCQRSGKKLPDHAADLVPCMSIANVTINNYKSWEKESQTYAACAAEADISNAGDMGVWGSDWDSSMIWAQCPKAPQKMYTFDEPMWIAVFSIFGAVAFFSFAWTLLKFFLEREVRAYYWRQRRATSSGSDSGSGRGGAVAAKLKNLDGDSDSEKSHLALDLVKNGAASDSGSSNTPQENIFDTDDVQLRGYRNHFFGTFLCIVFWLFSLFWLCYMAVLTADFYGKLPAPNHYEFSLSHEDSTLGKQTFIVMWVIAVVWFVCLNVYSNRLRNFMRIQTLPADGHYVRVERRVEAEIMLEEKNMVLDAVRRCEDFMRWFTGWTMHLTTCPLKKTGQGRLYFTYQCTRYVYDESTNQFDPYFFNLGSKNAEILSQADGLTGEEALLRAELVGPNFIEVNVPSIPMAFALEFMSFFYLYQSLILWLFYYDAYYQVGLVDTAVILISAFIKVVIRIISERRVKRMAEHDDQIEVLRDGEWVKKSTRTLVPGDVITIEKGMHMSCDATILSGNIVVDESSLTGEALPIRKFPVRMDQGNYDREGSGKVNTLFSGTTISQVSATPQVTGDLLANDRVIAIVQLTGTSTDKGKLIQKILFPAPVSFIFNEQLKVVIIILMCYALIIMGLASFFYANDPVATWFYGMFCVCQLLSPLLPAALVMGQSLATWRLRHKKIYCVDPPRITIAGKVQIFCFDKTGTLTKEGLEFFGGQPIVPDDSSKDVSATKFEAHTEDYKELNKLMRMAIGGCHAVTDLNGQLIGNPVDIEQFRATGWTISDDAGEYVDTLVPSEDSPDSSPIHVIKRFEFVHARMSMSAAILDPTTGHVHIFVKGSFEKVRELADPNSAPADYDQATSKLAREGCYVLALAHRDLGAIDPLTIREWSRDELEKDCSMLGLLVFKNKLKPDTTEAIGELKSGDTRTVMITGDTALTGAYIARQCGMVPEGNRVLLADVNKKTNEIEWTDVDSQEVVEDVHSELTSIGEDGWPNVELAMTGKAFNRLDEMGVLPDILLNTRVFARMTPNDKVRCVQLHMAIGITAMCGDGGNDCGALRASHAGLALSDAEASIVSPFSSSNRSVMSCVELIRQGRAGLATSFAGYKYMILYGQTMAMLKVNTFYFAISVSQPLWIFIDALITVGVSAAIAFSPPAKKLAAYRPTARILGPQTLSSTIGLVLINWIYVIGGWFWLFSQHWYRCNQFDSSEVDLTKWWLLGDNFEAQTLAFICLFQFVNNGFVYNFGHYYRRIFFRNYVLITIWAAFVVIVSIALLAPPNRLGCWMRLNCGDPDALKGLGYSVPVTVEKYNNPLGHNVMPTDARWKLWGYCIGNVITGILWELVIVLYPVRNWLRNKRPLHRLKLKL</sequence>
<keyword evidence="3" id="KW-0479">Metal-binding</keyword>
<dbReference type="PRINTS" id="PR00119">
    <property type="entry name" value="CATATPASE"/>
</dbReference>
<dbReference type="NCBIfam" id="TIGR01657">
    <property type="entry name" value="P-ATPase-V"/>
    <property type="match status" value="1"/>
</dbReference>
<protein>
    <recommendedName>
        <fullName evidence="12">P-type ATPase A domain-containing protein</fullName>
    </recommendedName>
</protein>
<gene>
    <name evidence="13" type="ORF">H4219_003571</name>
</gene>
<dbReference type="Gene3D" id="3.40.1110.10">
    <property type="entry name" value="Calcium-transporting ATPase, cytoplasmic domain N"/>
    <property type="match status" value="1"/>
</dbReference>
<dbReference type="InterPro" id="IPR023299">
    <property type="entry name" value="ATPase_P-typ_cyto_dom_N"/>
</dbReference>
<feature type="transmembrane region" description="Helical" evidence="10">
    <location>
        <begin position="1342"/>
        <end position="1361"/>
    </location>
</feature>
<comment type="subcellular location">
    <subcellularLocation>
        <location evidence="1">Membrane</location>
        <topology evidence="1">Multi-pass membrane protein</topology>
    </subcellularLocation>
</comment>
<dbReference type="InterPro" id="IPR006544">
    <property type="entry name" value="P-type_TPase_V"/>
</dbReference>
<keyword evidence="14" id="KW-1185">Reference proteome</keyword>
<dbReference type="PANTHER" id="PTHR45630:SF11">
    <property type="entry name" value="CATION-TRANSPORTING P-TYPE ATPASE N-TERMINAL DOMAIN-CONTAINING PROTEIN"/>
    <property type="match status" value="1"/>
</dbReference>
<evidence type="ECO:0000256" key="11">
    <source>
        <dbReference type="SAM" id="SignalP"/>
    </source>
</evidence>
<feature type="transmembrane region" description="Helical" evidence="10">
    <location>
        <begin position="293"/>
        <end position="315"/>
    </location>
</feature>
<evidence type="ECO:0000256" key="2">
    <source>
        <dbReference type="ARBA" id="ARBA00022692"/>
    </source>
</evidence>
<dbReference type="PANTHER" id="PTHR45630">
    <property type="entry name" value="CATION-TRANSPORTING ATPASE-RELATED"/>
    <property type="match status" value="1"/>
</dbReference>
<name>A0A9W8DMM8_9FUNG</name>
<feature type="transmembrane region" description="Helical" evidence="10">
    <location>
        <begin position="1219"/>
        <end position="1237"/>
    </location>
</feature>
<reference evidence="13" key="1">
    <citation type="submission" date="2022-07" db="EMBL/GenBank/DDBJ databases">
        <title>Phylogenomic reconstructions and comparative analyses of Kickxellomycotina fungi.</title>
        <authorList>
            <person name="Reynolds N.K."/>
            <person name="Stajich J.E."/>
            <person name="Barry K."/>
            <person name="Grigoriev I.V."/>
            <person name="Crous P."/>
            <person name="Smith M.E."/>
        </authorList>
    </citation>
    <scope>NUCLEOTIDE SEQUENCE</scope>
    <source>
        <strain evidence="13">NBRC 100468</strain>
    </source>
</reference>
<feature type="domain" description="P-type ATPase A" evidence="12">
    <location>
        <begin position="563"/>
        <end position="687"/>
    </location>
</feature>
<dbReference type="GO" id="GO:0046872">
    <property type="term" value="F:metal ion binding"/>
    <property type="evidence" value="ECO:0007669"/>
    <property type="project" value="UniProtKB-KW"/>
</dbReference>
<keyword evidence="8 10" id="KW-1133">Transmembrane helix</keyword>
<feature type="transmembrane region" description="Helical" evidence="10">
    <location>
        <begin position="1258"/>
        <end position="1280"/>
    </location>
</feature>
<keyword evidence="9 10" id="KW-0472">Membrane</keyword>
<evidence type="ECO:0000256" key="3">
    <source>
        <dbReference type="ARBA" id="ARBA00022723"/>
    </source>
</evidence>
<dbReference type="InterPro" id="IPR036412">
    <property type="entry name" value="HAD-like_sf"/>
</dbReference>
<evidence type="ECO:0000256" key="7">
    <source>
        <dbReference type="ARBA" id="ARBA00022967"/>
    </source>
</evidence>
<dbReference type="SFLD" id="SFLDS00003">
    <property type="entry name" value="Haloacid_Dehalogenase"/>
    <property type="match status" value="1"/>
</dbReference>
<evidence type="ECO:0000256" key="9">
    <source>
        <dbReference type="ARBA" id="ARBA00023136"/>
    </source>
</evidence>
<dbReference type="GO" id="GO:0019829">
    <property type="term" value="F:ATPase-coupled monoatomic cation transmembrane transporter activity"/>
    <property type="evidence" value="ECO:0007669"/>
    <property type="project" value="TreeGrafter"/>
</dbReference>
<feature type="chain" id="PRO_5040979917" description="P-type ATPase A domain-containing protein" evidence="11">
    <location>
        <begin position="27"/>
        <end position="1451"/>
    </location>
</feature>
<comment type="caution">
    <text evidence="13">The sequence shown here is derived from an EMBL/GenBank/DDBJ whole genome shotgun (WGS) entry which is preliminary data.</text>
</comment>
<dbReference type="Gene3D" id="3.40.50.1000">
    <property type="entry name" value="HAD superfamily/HAD-like"/>
    <property type="match status" value="1"/>
</dbReference>
<keyword evidence="7" id="KW-1278">Translocase</keyword>
<keyword evidence="2 10" id="KW-0812">Transmembrane</keyword>
<proteinExistence type="predicted"/>
<dbReference type="SFLD" id="SFLDF00027">
    <property type="entry name" value="p-type_atpase"/>
    <property type="match status" value="1"/>
</dbReference>
<feature type="transmembrane region" description="Helical" evidence="10">
    <location>
        <begin position="183"/>
        <end position="208"/>
    </location>
</feature>
<evidence type="ECO:0000256" key="6">
    <source>
        <dbReference type="ARBA" id="ARBA00022842"/>
    </source>
</evidence>
<evidence type="ECO:0000256" key="8">
    <source>
        <dbReference type="ARBA" id="ARBA00022989"/>
    </source>
</evidence>
<keyword evidence="11" id="KW-0732">Signal</keyword>
<dbReference type="GO" id="GO:0005524">
    <property type="term" value="F:ATP binding"/>
    <property type="evidence" value="ECO:0007669"/>
    <property type="project" value="UniProtKB-KW"/>
</dbReference>
<dbReference type="SUPFAM" id="SSF81665">
    <property type="entry name" value="Calcium ATPase, transmembrane domain M"/>
    <property type="match status" value="1"/>
</dbReference>
<dbReference type="InterPro" id="IPR018303">
    <property type="entry name" value="ATPase_P-typ_P_site"/>
</dbReference>
<dbReference type="GO" id="GO:0140358">
    <property type="term" value="F:P-type transmembrane transporter activity"/>
    <property type="evidence" value="ECO:0007669"/>
    <property type="project" value="InterPro"/>
</dbReference>
<feature type="transmembrane region" description="Helical" evidence="10">
    <location>
        <begin position="527"/>
        <end position="547"/>
    </location>
</feature>
<feature type="transmembrane region" description="Helical" evidence="10">
    <location>
        <begin position="345"/>
        <end position="363"/>
    </location>
</feature>
<accession>A0A9W8DMM8</accession>
<dbReference type="Proteomes" id="UP001150538">
    <property type="component" value="Unassembled WGS sequence"/>
</dbReference>
<evidence type="ECO:0000256" key="4">
    <source>
        <dbReference type="ARBA" id="ARBA00022741"/>
    </source>
</evidence>
<dbReference type="OrthoDB" id="48943at2759"/>
<dbReference type="InterPro" id="IPR059000">
    <property type="entry name" value="ATPase_P-type_domA"/>
</dbReference>
<evidence type="ECO:0000313" key="14">
    <source>
        <dbReference type="Proteomes" id="UP001150538"/>
    </source>
</evidence>
<dbReference type="InterPro" id="IPR023214">
    <property type="entry name" value="HAD_sf"/>
</dbReference>
<evidence type="ECO:0000256" key="1">
    <source>
        <dbReference type="ARBA" id="ARBA00004141"/>
    </source>
</evidence>
<feature type="signal peptide" evidence="11">
    <location>
        <begin position="1"/>
        <end position="26"/>
    </location>
</feature>
<dbReference type="SUPFAM" id="SSF81660">
    <property type="entry name" value="Metal cation-transporting ATPase, ATP-binding domain N"/>
    <property type="match status" value="1"/>
</dbReference>
<feature type="transmembrane region" description="Helical" evidence="10">
    <location>
        <begin position="704"/>
        <end position="725"/>
    </location>
</feature>
<evidence type="ECO:0000256" key="5">
    <source>
        <dbReference type="ARBA" id="ARBA00022840"/>
    </source>
</evidence>
<dbReference type="GO" id="GO:0016020">
    <property type="term" value="C:membrane"/>
    <property type="evidence" value="ECO:0007669"/>
    <property type="project" value="UniProtKB-SubCell"/>
</dbReference>
<dbReference type="EMBL" id="JANBPU010000091">
    <property type="protein sequence ID" value="KAJ1916795.1"/>
    <property type="molecule type" value="Genomic_DNA"/>
</dbReference>
<dbReference type="SUPFAM" id="SSF56784">
    <property type="entry name" value="HAD-like"/>
    <property type="match status" value="1"/>
</dbReference>
<dbReference type="Pfam" id="PF00122">
    <property type="entry name" value="E1-E2_ATPase"/>
    <property type="match status" value="1"/>
</dbReference>